<feature type="region of interest" description="Disordered" evidence="1">
    <location>
        <begin position="255"/>
        <end position="289"/>
    </location>
</feature>
<name>A0A367YLA1_9ASCO</name>
<proteinExistence type="predicted"/>
<feature type="compositionally biased region" description="Low complexity" evidence="1">
    <location>
        <begin position="141"/>
        <end position="150"/>
    </location>
</feature>
<organism evidence="2 3">
    <name type="scientific">Candida viswanathii</name>
    <dbReference type="NCBI Taxonomy" id="5486"/>
    <lineage>
        <taxon>Eukaryota</taxon>
        <taxon>Fungi</taxon>
        <taxon>Dikarya</taxon>
        <taxon>Ascomycota</taxon>
        <taxon>Saccharomycotina</taxon>
        <taxon>Pichiomycetes</taxon>
        <taxon>Debaryomycetaceae</taxon>
        <taxon>Candida/Lodderomyces clade</taxon>
        <taxon>Candida</taxon>
    </lineage>
</organism>
<comment type="caution">
    <text evidence="2">The sequence shown here is derived from an EMBL/GenBank/DDBJ whole genome shotgun (WGS) entry which is preliminary data.</text>
</comment>
<evidence type="ECO:0000313" key="2">
    <source>
        <dbReference type="EMBL" id="RCK66530.1"/>
    </source>
</evidence>
<feature type="compositionally biased region" description="Basic residues" evidence="1">
    <location>
        <begin position="192"/>
        <end position="201"/>
    </location>
</feature>
<reference evidence="2 3" key="1">
    <citation type="submission" date="2018-06" db="EMBL/GenBank/DDBJ databases">
        <title>Whole genome sequencing of Candida tropicalis (genome annotated by CSBL at Korea University).</title>
        <authorList>
            <person name="Ahn J."/>
        </authorList>
    </citation>
    <scope>NUCLEOTIDE SEQUENCE [LARGE SCALE GENOMIC DNA]</scope>
    <source>
        <strain evidence="2 3">ATCC 20962</strain>
    </source>
</reference>
<gene>
    <name evidence="2" type="ORF">Cantr_03542</name>
</gene>
<dbReference type="AlphaFoldDB" id="A0A367YLA1"/>
<keyword evidence="3" id="KW-1185">Reference proteome</keyword>
<feature type="compositionally biased region" description="Acidic residues" evidence="1">
    <location>
        <begin position="94"/>
        <end position="107"/>
    </location>
</feature>
<feature type="compositionally biased region" description="Basic and acidic residues" evidence="1">
    <location>
        <begin position="48"/>
        <end position="59"/>
    </location>
</feature>
<dbReference type="Proteomes" id="UP000253472">
    <property type="component" value="Unassembled WGS sequence"/>
</dbReference>
<accession>A0A367YLA1</accession>
<evidence type="ECO:0000256" key="1">
    <source>
        <dbReference type="SAM" id="MobiDB-lite"/>
    </source>
</evidence>
<feature type="compositionally biased region" description="Polar residues" evidence="1">
    <location>
        <begin position="255"/>
        <end position="270"/>
    </location>
</feature>
<feature type="compositionally biased region" description="Acidic residues" evidence="1">
    <location>
        <begin position="68"/>
        <end position="80"/>
    </location>
</feature>
<sequence>MNKNLGNYKYNAAFLVITTKEAFRISQETDYQGLAAVANKTEGDRLKPADADISIRDDSNLNNNNHDDGDDGDDDDDDDNDLVIHHVKVRNTVIDDDDDDDIPDFEDINSAFEENGKGNDSPLDLEDLPDFEDLPEESEEPPLFLDSEPSTQQTESPKALSDVPLAEIKPSTTAPTAADDVDDFDLPDFGTSRRKVTRQRIQKPTNDKLPDQLAHAANPQPHPNKHKHKHNHNLHRNCIHHLNSGTHEVYRPTVSARSSSNSTPCPNSYVSRDPRFSRRGFTNEAPRPRSKVERELIDDKKHKRKREDINLLADESSTSKHKHIDNEPPAIPQFIGPDTFMLKIAGEDPCEEVKVYTPVNSSTDVPTMVIRKTMDVRRSK</sequence>
<protein>
    <submittedName>
        <fullName evidence="2">Uncharacterized protein</fullName>
    </submittedName>
</protein>
<dbReference type="EMBL" id="QLNQ01000011">
    <property type="protein sequence ID" value="RCK66530.1"/>
    <property type="molecule type" value="Genomic_DNA"/>
</dbReference>
<feature type="region of interest" description="Disordered" evidence="1">
    <location>
        <begin position="48"/>
        <end position="80"/>
    </location>
</feature>
<feature type="region of interest" description="Disordered" evidence="1">
    <location>
        <begin position="94"/>
        <end position="230"/>
    </location>
</feature>
<evidence type="ECO:0000313" key="3">
    <source>
        <dbReference type="Proteomes" id="UP000253472"/>
    </source>
</evidence>
<feature type="compositionally biased region" description="Acidic residues" evidence="1">
    <location>
        <begin position="123"/>
        <end position="140"/>
    </location>
</feature>